<accession>A0AAV6KCE0</accession>
<sequence length="116" mass="12917">MLKLGFGQRHHTPPPTPLSFLSLSVSQTPVALLHPLSILATKQSQQNACPLKRVRPKVRRLEPGRTHPDPTLTQHLKPLHPVCPLARHHVANLPPQVHLRHHHILAVCLSQPGPLQ</sequence>
<evidence type="ECO:0000313" key="2">
    <source>
        <dbReference type="Proteomes" id="UP000823749"/>
    </source>
</evidence>
<proteinExistence type="predicted"/>
<reference evidence="1" key="1">
    <citation type="submission" date="2020-08" db="EMBL/GenBank/DDBJ databases">
        <title>Plant Genome Project.</title>
        <authorList>
            <person name="Zhang R.-G."/>
        </authorList>
    </citation>
    <scope>NUCLEOTIDE SEQUENCE</scope>
    <source>
        <strain evidence="1">WSP0</strain>
        <tissue evidence="1">Leaf</tissue>
    </source>
</reference>
<evidence type="ECO:0000313" key="1">
    <source>
        <dbReference type="EMBL" id="KAG5549979.1"/>
    </source>
</evidence>
<dbReference type="EMBL" id="JACTNZ010000005">
    <property type="protein sequence ID" value="KAG5549979.1"/>
    <property type="molecule type" value="Genomic_DNA"/>
</dbReference>
<dbReference type="AlphaFoldDB" id="A0AAV6KCE0"/>
<keyword evidence="2" id="KW-1185">Reference proteome</keyword>
<comment type="caution">
    <text evidence="1">The sequence shown here is derived from an EMBL/GenBank/DDBJ whole genome shotgun (WGS) entry which is preliminary data.</text>
</comment>
<organism evidence="1 2">
    <name type="scientific">Rhododendron griersonianum</name>
    <dbReference type="NCBI Taxonomy" id="479676"/>
    <lineage>
        <taxon>Eukaryota</taxon>
        <taxon>Viridiplantae</taxon>
        <taxon>Streptophyta</taxon>
        <taxon>Embryophyta</taxon>
        <taxon>Tracheophyta</taxon>
        <taxon>Spermatophyta</taxon>
        <taxon>Magnoliopsida</taxon>
        <taxon>eudicotyledons</taxon>
        <taxon>Gunneridae</taxon>
        <taxon>Pentapetalae</taxon>
        <taxon>asterids</taxon>
        <taxon>Ericales</taxon>
        <taxon>Ericaceae</taxon>
        <taxon>Ericoideae</taxon>
        <taxon>Rhodoreae</taxon>
        <taxon>Rhododendron</taxon>
    </lineage>
</organism>
<gene>
    <name evidence="1" type="ORF">RHGRI_015070</name>
</gene>
<protein>
    <submittedName>
        <fullName evidence="1">Uncharacterized protein</fullName>
    </submittedName>
</protein>
<dbReference type="Proteomes" id="UP000823749">
    <property type="component" value="Chromosome 5"/>
</dbReference>
<name>A0AAV6KCE0_9ERIC</name>